<proteinExistence type="inferred from homology"/>
<evidence type="ECO:0000256" key="4">
    <source>
        <dbReference type="ARBA" id="ARBA00022989"/>
    </source>
</evidence>
<dbReference type="EMBL" id="CP106753">
    <property type="protein sequence ID" value="UXY15745.1"/>
    <property type="molecule type" value="Genomic_DNA"/>
</dbReference>
<evidence type="ECO:0000259" key="7">
    <source>
        <dbReference type="Pfam" id="PF00892"/>
    </source>
</evidence>
<sequence>MKPASGQTVLALCLLTMYLVWGSTYLAIRIGVAQLPPLTLAALRFVAAGGAMLVVLRWRGVAWPTFGETRNALLIGTLMLGVGNGAVCIAEKTVPSGLAALLVACGPLFAILIAWGWGSRPRAAEWLGIALGLAGVAILNFDARLAASPTGFALIVLAAATWAFASVLQGRIRMPEGPMSAAIQMAGGGMVLTVAAWLAGERMPAQVHWHGWAALAYLTVFGSLVAYNAYVYVLRHARPALAMSYAYVNPAVAVALGALFAGEALSLPILLGMAVILAAVVLIALGQQRA</sequence>
<feature type="transmembrane region" description="Helical" evidence="6">
    <location>
        <begin position="96"/>
        <end position="117"/>
    </location>
</feature>
<feature type="domain" description="EamA" evidence="7">
    <location>
        <begin position="151"/>
        <end position="284"/>
    </location>
</feature>
<reference evidence="8" key="1">
    <citation type="submission" date="2022-10" db="EMBL/GenBank/DDBJ databases">
        <title>Chitiniphilus purpureus sp. nov., a novel chitin-degrading bacterium isolated from crawfish pond sediment.</title>
        <authorList>
            <person name="Li K."/>
        </authorList>
    </citation>
    <scope>NUCLEOTIDE SEQUENCE</scope>
    <source>
        <strain evidence="8">CD1</strain>
    </source>
</reference>
<evidence type="ECO:0000313" key="8">
    <source>
        <dbReference type="EMBL" id="UXY15745.1"/>
    </source>
</evidence>
<dbReference type="Gene3D" id="1.10.3730.20">
    <property type="match status" value="1"/>
</dbReference>
<evidence type="ECO:0000256" key="6">
    <source>
        <dbReference type="SAM" id="Phobius"/>
    </source>
</evidence>
<feature type="domain" description="EamA" evidence="7">
    <location>
        <begin position="12"/>
        <end position="140"/>
    </location>
</feature>
<feature type="transmembrane region" description="Helical" evidence="6">
    <location>
        <begin position="147"/>
        <end position="168"/>
    </location>
</feature>
<dbReference type="InterPro" id="IPR037185">
    <property type="entry name" value="EmrE-like"/>
</dbReference>
<protein>
    <submittedName>
        <fullName evidence="8">Drug/metabolite exporter YedA</fullName>
    </submittedName>
</protein>
<dbReference type="PANTHER" id="PTHR32322">
    <property type="entry name" value="INNER MEMBRANE TRANSPORTER"/>
    <property type="match status" value="1"/>
</dbReference>
<dbReference type="InterPro" id="IPR000620">
    <property type="entry name" value="EamA_dom"/>
</dbReference>
<gene>
    <name evidence="8" type="primary">yedA</name>
    <name evidence="8" type="ORF">N8I74_01645</name>
</gene>
<organism evidence="8 9">
    <name type="scientific">Chitiniphilus purpureus</name>
    <dbReference type="NCBI Taxonomy" id="2981137"/>
    <lineage>
        <taxon>Bacteria</taxon>
        <taxon>Pseudomonadati</taxon>
        <taxon>Pseudomonadota</taxon>
        <taxon>Betaproteobacteria</taxon>
        <taxon>Neisseriales</taxon>
        <taxon>Chitinibacteraceae</taxon>
        <taxon>Chitiniphilus</taxon>
    </lineage>
</organism>
<evidence type="ECO:0000256" key="2">
    <source>
        <dbReference type="ARBA" id="ARBA00007362"/>
    </source>
</evidence>
<feature type="transmembrane region" description="Helical" evidence="6">
    <location>
        <begin position="267"/>
        <end position="285"/>
    </location>
</feature>
<dbReference type="SUPFAM" id="SSF103481">
    <property type="entry name" value="Multidrug resistance efflux transporter EmrE"/>
    <property type="match status" value="2"/>
</dbReference>
<evidence type="ECO:0000313" key="9">
    <source>
        <dbReference type="Proteomes" id="UP001061302"/>
    </source>
</evidence>
<evidence type="ECO:0000256" key="1">
    <source>
        <dbReference type="ARBA" id="ARBA00004141"/>
    </source>
</evidence>
<feature type="transmembrane region" description="Helical" evidence="6">
    <location>
        <begin position="71"/>
        <end position="90"/>
    </location>
</feature>
<accession>A0ABY6DMZ7</accession>
<comment type="similarity">
    <text evidence="2">Belongs to the EamA transporter family.</text>
</comment>
<dbReference type="Proteomes" id="UP001061302">
    <property type="component" value="Chromosome"/>
</dbReference>
<keyword evidence="9" id="KW-1185">Reference proteome</keyword>
<feature type="transmembrane region" description="Helical" evidence="6">
    <location>
        <begin position="212"/>
        <end position="233"/>
    </location>
</feature>
<dbReference type="NCBIfam" id="NF008432">
    <property type="entry name" value="PRK11272.1"/>
    <property type="match status" value="1"/>
</dbReference>
<feature type="transmembrane region" description="Helical" evidence="6">
    <location>
        <begin position="124"/>
        <end position="141"/>
    </location>
</feature>
<keyword evidence="4 6" id="KW-1133">Transmembrane helix</keyword>
<comment type="subcellular location">
    <subcellularLocation>
        <location evidence="1">Membrane</location>
        <topology evidence="1">Multi-pass membrane protein</topology>
    </subcellularLocation>
</comment>
<feature type="transmembrane region" description="Helical" evidence="6">
    <location>
        <begin position="180"/>
        <end position="200"/>
    </location>
</feature>
<dbReference type="InterPro" id="IPR050638">
    <property type="entry name" value="AA-Vitamin_Transporters"/>
</dbReference>
<feature type="transmembrane region" description="Helical" evidence="6">
    <location>
        <begin position="240"/>
        <end position="261"/>
    </location>
</feature>
<evidence type="ECO:0000256" key="3">
    <source>
        <dbReference type="ARBA" id="ARBA00022692"/>
    </source>
</evidence>
<dbReference type="RefSeq" id="WP_263125180.1">
    <property type="nucleotide sequence ID" value="NZ_CP106753.1"/>
</dbReference>
<dbReference type="PANTHER" id="PTHR32322:SF2">
    <property type="entry name" value="EAMA DOMAIN-CONTAINING PROTEIN"/>
    <property type="match status" value="1"/>
</dbReference>
<keyword evidence="5 6" id="KW-0472">Membrane</keyword>
<dbReference type="Pfam" id="PF00892">
    <property type="entry name" value="EamA"/>
    <property type="match status" value="2"/>
</dbReference>
<name>A0ABY6DMZ7_9NEIS</name>
<keyword evidence="3 6" id="KW-0812">Transmembrane</keyword>
<evidence type="ECO:0000256" key="5">
    <source>
        <dbReference type="ARBA" id="ARBA00023136"/>
    </source>
</evidence>
<feature type="transmembrane region" description="Helical" evidence="6">
    <location>
        <begin position="38"/>
        <end position="59"/>
    </location>
</feature>